<evidence type="ECO:0000256" key="4">
    <source>
        <dbReference type="ARBA" id="ARBA00022452"/>
    </source>
</evidence>
<keyword evidence="7" id="KW-0998">Cell outer membrane</keyword>
<dbReference type="Gene3D" id="1.20.1600.10">
    <property type="entry name" value="Outer membrane efflux proteins (OEP)"/>
    <property type="match status" value="1"/>
</dbReference>
<evidence type="ECO:0000256" key="7">
    <source>
        <dbReference type="ARBA" id="ARBA00023237"/>
    </source>
</evidence>
<reference evidence="9 10" key="1">
    <citation type="submission" date="2016-11" db="EMBL/GenBank/DDBJ databases">
        <title>Tenacibaculum sp. LPB0136, isolated from marine environment.</title>
        <authorList>
            <person name="Kim E."/>
            <person name="Yi H."/>
        </authorList>
    </citation>
    <scope>NUCLEOTIDE SEQUENCE [LARGE SCALE GENOMIC DNA]</scope>
    <source>
        <strain evidence="9 10">LPB0136</strain>
    </source>
</reference>
<accession>A0A1L3JK71</accession>
<evidence type="ECO:0000256" key="2">
    <source>
        <dbReference type="ARBA" id="ARBA00007613"/>
    </source>
</evidence>
<dbReference type="PANTHER" id="PTHR30026:SF20">
    <property type="entry name" value="OUTER MEMBRANE PROTEIN TOLC"/>
    <property type="match status" value="1"/>
</dbReference>
<keyword evidence="8" id="KW-0732">Signal</keyword>
<dbReference type="InterPro" id="IPR003423">
    <property type="entry name" value="OMP_efflux"/>
</dbReference>
<dbReference type="AlphaFoldDB" id="A0A1L3JK71"/>
<dbReference type="PANTHER" id="PTHR30026">
    <property type="entry name" value="OUTER MEMBRANE PROTEIN TOLC"/>
    <property type="match status" value="1"/>
</dbReference>
<dbReference type="GO" id="GO:0015288">
    <property type="term" value="F:porin activity"/>
    <property type="evidence" value="ECO:0007669"/>
    <property type="project" value="TreeGrafter"/>
</dbReference>
<dbReference type="GO" id="GO:0009279">
    <property type="term" value="C:cell outer membrane"/>
    <property type="evidence" value="ECO:0007669"/>
    <property type="project" value="UniProtKB-SubCell"/>
</dbReference>
<dbReference type="OrthoDB" id="9811587at2"/>
<keyword evidence="4" id="KW-1134">Transmembrane beta strand</keyword>
<comment type="similarity">
    <text evidence="2">Belongs to the outer membrane factor (OMF) (TC 1.B.17) family.</text>
</comment>
<organism evidence="9 10">
    <name type="scientific">Tenacibaculum todarodis</name>
    <dbReference type="NCBI Taxonomy" id="1850252"/>
    <lineage>
        <taxon>Bacteria</taxon>
        <taxon>Pseudomonadati</taxon>
        <taxon>Bacteroidota</taxon>
        <taxon>Flavobacteriia</taxon>
        <taxon>Flavobacteriales</taxon>
        <taxon>Flavobacteriaceae</taxon>
        <taxon>Tenacibaculum</taxon>
    </lineage>
</organism>
<dbReference type="Pfam" id="PF02321">
    <property type="entry name" value="OEP"/>
    <property type="match status" value="2"/>
</dbReference>
<keyword evidence="5" id="KW-0812">Transmembrane</keyword>
<evidence type="ECO:0000313" key="9">
    <source>
        <dbReference type="EMBL" id="APG65545.1"/>
    </source>
</evidence>
<dbReference type="EMBL" id="CP018155">
    <property type="protein sequence ID" value="APG65545.1"/>
    <property type="molecule type" value="Genomic_DNA"/>
</dbReference>
<dbReference type="KEGG" id="ten:LPB136_09315"/>
<dbReference type="InterPro" id="IPR051906">
    <property type="entry name" value="TolC-like"/>
</dbReference>
<dbReference type="SUPFAM" id="SSF56954">
    <property type="entry name" value="Outer membrane efflux proteins (OEP)"/>
    <property type="match status" value="1"/>
</dbReference>
<dbReference type="GO" id="GO:0015562">
    <property type="term" value="F:efflux transmembrane transporter activity"/>
    <property type="evidence" value="ECO:0007669"/>
    <property type="project" value="InterPro"/>
</dbReference>
<dbReference type="Proteomes" id="UP000181898">
    <property type="component" value="Chromosome"/>
</dbReference>
<dbReference type="GO" id="GO:1990281">
    <property type="term" value="C:efflux pump complex"/>
    <property type="evidence" value="ECO:0007669"/>
    <property type="project" value="TreeGrafter"/>
</dbReference>
<feature type="chain" id="PRO_5012588991" evidence="8">
    <location>
        <begin position="20"/>
        <end position="444"/>
    </location>
</feature>
<dbReference type="STRING" id="1850252.LPB136_09315"/>
<gene>
    <name evidence="9" type="ORF">LPB136_09315</name>
</gene>
<protein>
    <submittedName>
        <fullName evidence="9">Transporter</fullName>
    </submittedName>
</protein>
<evidence type="ECO:0000256" key="5">
    <source>
        <dbReference type="ARBA" id="ARBA00022692"/>
    </source>
</evidence>
<evidence type="ECO:0000256" key="6">
    <source>
        <dbReference type="ARBA" id="ARBA00023136"/>
    </source>
</evidence>
<proteinExistence type="inferred from homology"/>
<keyword evidence="6" id="KW-0472">Membrane</keyword>
<name>A0A1L3JK71_9FLAO</name>
<evidence type="ECO:0000256" key="1">
    <source>
        <dbReference type="ARBA" id="ARBA00004442"/>
    </source>
</evidence>
<evidence type="ECO:0000256" key="8">
    <source>
        <dbReference type="SAM" id="SignalP"/>
    </source>
</evidence>
<evidence type="ECO:0000313" key="10">
    <source>
        <dbReference type="Proteomes" id="UP000181898"/>
    </source>
</evidence>
<comment type="subcellular location">
    <subcellularLocation>
        <location evidence="1">Cell outer membrane</location>
    </subcellularLocation>
</comment>
<feature type="signal peptide" evidence="8">
    <location>
        <begin position="1"/>
        <end position="19"/>
    </location>
</feature>
<sequence length="444" mass="48799">MKTKLIFFAALIVSISAFSQKKWTLKECVDYALENNITIKQNKFNIDIAESDVKSAKGNKLPSVNGSTGGNLRFGSGFNPITNDRVSTTNFGGSIGVNAGITVFNGYRVLNTYNQAKLGVEGSKLDLEVIENDIALRIVNTYLNALFAKENLLVATTQAEISQKQIDRAKAQFDAGTIPKGDLLNVQSTAANDTQNVVSQENALNLALLNISQMLQVPFEGFDVAKIEVDSPSAAMLYSTSEEVYQKALSNRPEIKRAQLNIESADLSIEIAKSAYKPSITASASVGSNFNYNLDLPTGFSNTGFFDQLDETLGYGLGFNVSIPIFNGFKTDANVERNKISKLITETRLESEKLRLQQTIEQAFQDAKAAAKAFEAAEISLAAQTEAFKNAQESYNYGAMTLFDFDQVRNRLVNAEGAMIRAKYNYVFTTKVLKFYYGENILQD</sequence>
<keyword evidence="10" id="KW-1185">Reference proteome</keyword>
<evidence type="ECO:0000256" key="3">
    <source>
        <dbReference type="ARBA" id="ARBA00022448"/>
    </source>
</evidence>
<keyword evidence="3" id="KW-0813">Transport</keyword>